<dbReference type="InterPro" id="IPR050696">
    <property type="entry name" value="FtsA/MreB"/>
</dbReference>
<comment type="caution">
    <text evidence="1">The sequence shown here is derived from an EMBL/GenBank/DDBJ whole genome shotgun (WGS) entry which is preliminary data.</text>
</comment>
<protein>
    <recommendedName>
        <fullName evidence="3">SHS2 domain-containing protein</fullName>
    </recommendedName>
</protein>
<dbReference type="STRING" id="1802451.A3C82_00980"/>
<dbReference type="InterPro" id="IPR005883">
    <property type="entry name" value="PilM"/>
</dbReference>
<evidence type="ECO:0000313" key="2">
    <source>
        <dbReference type="Proteomes" id="UP000176901"/>
    </source>
</evidence>
<dbReference type="Proteomes" id="UP000176901">
    <property type="component" value="Unassembled WGS sequence"/>
</dbReference>
<dbReference type="PIRSF" id="PIRSF019169">
    <property type="entry name" value="PilM"/>
    <property type="match status" value="1"/>
</dbReference>
<dbReference type="NCBIfam" id="TIGR01175">
    <property type="entry name" value="pilM"/>
    <property type="match status" value="1"/>
</dbReference>
<dbReference type="PANTHER" id="PTHR32432">
    <property type="entry name" value="CELL DIVISION PROTEIN FTSA-RELATED"/>
    <property type="match status" value="1"/>
</dbReference>
<accession>A0A1G2R2G2</accession>
<dbReference type="InterPro" id="IPR043129">
    <property type="entry name" value="ATPase_NBD"/>
</dbReference>
<dbReference type="Gene3D" id="3.30.1490.300">
    <property type="match status" value="1"/>
</dbReference>
<organism evidence="1 2">
    <name type="scientific">Candidatus Wildermuthbacteria bacterium RIFCSPHIGHO2_02_FULL_47_12</name>
    <dbReference type="NCBI Taxonomy" id="1802451"/>
    <lineage>
        <taxon>Bacteria</taxon>
        <taxon>Candidatus Wildermuthiibacteriota</taxon>
    </lineage>
</organism>
<sequence length="373" mass="40748">MLEFLTIHPAAFGLDISDLSVKVAQLKRGKSGFFLSSFGEFPIEQGIIERGQIKKEKELAEILKTVRAKVQGAVIKTPYVVASLPEEQAFLQIIQLPRMNKDDLESAVRFEAENYVPYSLDTMEIDFQQVTPVVDHLNHTDVLLAALPKATVGSYVASMRAAGLIPLALEIKSLAVVRSLVLKETAPVPVLIVDLGATRTSFIVFAGYSLRFTASIAVSSFRFTQSIAESFGVGLQEAESLKKQYGLDDPASASGKKVFEALVPALTDLTEQIKKYISYYESHAGHEHLERPVPTIQKIILCGGGANLKGITQFLVRELHKEVGIGSPWVNILPASLQELPPLPFAESLRYTTAFGLALRAAQAYDKSPAPTH</sequence>
<dbReference type="AlphaFoldDB" id="A0A1G2R2G2"/>
<dbReference type="CDD" id="cd24049">
    <property type="entry name" value="ASKHA_NBD_PilM"/>
    <property type="match status" value="1"/>
</dbReference>
<dbReference type="Gene3D" id="3.30.420.40">
    <property type="match status" value="2"/>
</dbReference>
<name>A0A1G2R2G2_9BACT</name>
<dbReference type="EMBL" id="MHTW01000019">
    <property type="protein sequence ID" value="OHA67020.1"/>
    <property type="molecule type" value="Genomic_DNA"/>
</dbReference>
<evidence type="ECO:0000313" key="1">
    <source>
        <dbReference type="EMBL" id="OHA67020.1"/>
    </source>
</evidence>
<proteinExistence type="predicted"/>
<gene>
    <name evidence="1" type="ORF">A3C82_00980</name>
</gene>
<dbReference type="Pfam" id="PF11104">
    <property type="entry name" value="PilM_2"/>
    <property type="match status" value="1"/>
</dbReference>
<dbReference type="PANTHER" id="PTHR32432:SF3">
    <property type="entry name" value="ETHANOLAMINE UTILIZATION PROTEIN EUTJ"/>
    <property type="match status" value="1"/>
</dbReference>
<reference evidence="1 2" key="1">
    <citation type="journal article" date="2016" name="Nat. Commun.">
        <title>Thousands of microbial genomes shed light on interconnected biogeochemical processes in an aquifer system.</title>
        <authorList>
            <person name="Anantharaman K."/>
            <person name="Brown C.T."/>
            <person name="Hug L.A."/>
            <person name="Sharon I."/>
            <person name="Castelle C.J."/>
            <person name="Probst A.J."/>
            <person name="Thomas B.C."/>
            <person name="Singh A."/>
            <person name="Wilkins M.J."/>
            <person name="Karaoz U."/>
            <person name="Brodie E.L."/>
            <person name="Williams K.H."/>
            <person name="Hubbard S.S."/>
            <person name="Banfield J.F."/>
        </authorList>
    </citation>
    <scope>NUCLEOTIDE SEQUENCE [LARGE SCALE GENOMIC DNA]</scope>
</reference>
<evidence type="ECO:0008006" key="3">
    <source>
        <dbReference type="Google" id="ProtNLM"/>
    </source>
</evidence>
<dbReference type="SUPFAM" id="SSF53067">
    <property type="entry name" value="Actin-like ATPase domain"/>
    <property type="match status" value="2"/>
</dbReference>